<sequence>METAILPKTPQEKLNTLLLYFYNRQTYAGEFFDQRDLTGNDGNWKELEYLSNREALFYLNTLITKGLIQRIPEWEFKITFDGLNYALQLTEEGLNSTNCFVAMSFDEDDKPIFEDGIVPALTATGFRPFIVNKEHLEPEQTINDGIIAGIKKSKFIIADFTKQKDGVYFEAGYALGRGLKVIYTCRRDWFSQCHFDINHFPHLIYETPAQLRYGLINKIEAWIK</sequence>
<dbReference type="Gene3D" id="3.40.50.450">
    <property type="match status" value="1"/>
</dbReference>
<evidence type="ECO:0000313" key="2">
    <source>
        <dbReference type="Proteomes" id="UP000326570"/>
    </source>
</evidence>
<accession>A0A5N1J1S0</accession>
<organism evidence="1 2">
    <name type="scientific">Adhaeribacter soli</name>
    <dbReference type="NCBI Taxonomy" id="2607655"/>
    <lineage>
        <taxon>Bacteria</taxon>
        <taxon>Pseudomonadati</taxon>
        <taxon>Bacteroidota</taxon>
        <taxon>Cytophagia</taxon>
        <taxon>Cytophagales</taxon>
        <taxon>Hymenobacteraceae</taxon>
        <taxon>Adhaeribacter</taxon>
    </lineage>
</organism>
<dbReference type="EMBL" id="VTWT01000002">
    <property type="protein sequence ID" value="KAA9340733.1"/>
    <property type="molecule type" value="Genomic_DNA"/>
</dbReference>
<gene>
    <name evidence="1" type="ORF">F0P94_04715</name>
</gene>
<name>A0A5N1J1S0_9BACT</name>
<dbReference type="RefSeq" id="WP_150902660.1">
    <property type="nucleotide sequence ID" value="NZ_VTWT01000002.1"/>
</dbReference>
<dbReference type="Proteomes" id="UP000326570">
    <property type="component" value="Unassembled WGS sequence"/>
</dbReference>
<comment type="caution">
    <text evidence="1">The sequence shown here is derived from an EMBL/GenBank/DDBJ whole genome shotgun (WGS) entry which is preliminary data.</text>
</comment>
<proteinExistence type="predicted"/>
<keyword evidence="2" id="KW-1185">Reference proteome</keyword>
<evidence type="ECO:0000313" key="1">
    <source>
        <dbReference type="EMBL" id="KAA9340733.1"/>
    </source>
</evidence>
<protein>
    <recommendedName>
        <fullName evidence="3">Nucleoside 2-deoxyribosyltransferase</fullName>
    </recommendedName>
</protein>
<dbReference type="AlphaFoldDB" id="A0A5N1J1S0"/>
<evidence type="ECO:0008006" key="3">
    <source>
        <dbReference type="Google" id="ProtNLM"/>
    </source>
</evidence>
<reference evidence="1 2" key="1">
    <citation type="submission" date="2019-09" db="EMBL/GenBank/DDBJ databases">
        <title>Genome sequence of Adhaeribacter sp. M2.</title>
        <authorList>
            <person name="Srinivasan S."/>
        </authorList>
    </citation>
    <scope>NUCLEOTIDE SEQUENCE [LARGE SCALE GENOMIC DNA]</scope>
    <source>
        <strain evidence="1 2">M2</strain>
    </source>
</reference>